<gene>
    <name evidence="3" type="ORF">MNOR_LOCUS30393</name>
</gene>
<keyword evidence="4" id="KW-1185">Reference proteome</keyword>
<keyword evidence="2" id="KW-0472">Membrane</keyword>
<dbReference type="EMBL" id="CAXKWB010036983">
    <property type="protein sequence ID" value="CAL4149311.1"/>
    <property type="molecule type" value="Genomic_DNA"/>
</dbReference>
<reference evidence="3 4" key="1">
    <citation type="submission" date="2024-05" db="EMBL/GenBank/DDBJ databases">
        <authorList>
            <person name="Wallberg A."/>
        </authorList>
    </citation>
    <scope>NUCLEOTIDE SEQUENCE [LARGE SCALE GENOMIC DNA]</scope>
</reference>
<feature type="region of interest" description="Disordered" evidence="1">
    <location>
        <begin position="182"/>
        <end position="230"/>
    </location>
</feature>
<evidence type="ECO:0000313" key="3">
    <source>
        <dbReference type="EMBL" id="CAL4149311.1"/>
    </source>
</evidence>
<evidence type="ECO:0000256" key="1">
    <source>
        <dbReference type="SAM" id="MobiDB-lite"/>
    </source>
</evidence>
<feature type="non-terminal residue" evidence="3">
    <location>
        <position position="230"/>
    </location>
</feature>
<proteinExistence type="predicted"/>
<protein>
    <submittedName>
        <fullName evidence="3">Uncharacterized protein</fullName>
    </submittedName>
</protein>
<keyword evidence="2" id="KW-1133">Transmembrane helix</keyword>
<sequence>SAGHAVAVIFALLFCAALFAGGYYIKKRRSLPELSFMFRRLSQDRRISMSSTIGRRRSSVSTNISGRSRSASSASATLTASNDGTGFRFVNPTFNKTMESVDEVADSGTLDTSYASFEHVDGQRENPMYAVFQKMSPVEKQASEDTLRSRERILEAAANLAIVTENFAATIEDDDADIKVSKTGSDVSTAKVEHKPEAAEGGKASLETGEEKEKESVDINSQSQKEDTLQ</sequence>
<dbReference type="Proteomes" id="UP001497623">
    <property type="component" value="Unassembled WGS sequence"/>
</dbReference>
<feature type="compositionally biased region" description="Basic and acidic residues" evidence="1">
    <location>
        <begin position="191"/>
        <end position="200"/>
    </location>
</feature>
<feature type="compositionally biased region" description="Polar residues" evidence="1">
    <location>
        <begin position="52"/>
        <end position="64"/>
    </location>
</feature>
<evidence type="ECO:0000313" key="4">
    <source>
        <dbReference type="Proteomes" id="UP001497623"/>
    </source>
</evidence>
<name>A0AAV2RZU7_MEGNR</name>
<accession>A0AAV2RZU7</accession>
<feature type="region of interest" description="Disordered" evidence="1">
    <location>
        <begin position="52"/>
        <end position="79"/>
    </location>
</feature>
<keyword evidence="2" id="KW-0812">Transmembrane</keyword>
<feature type="transmembrane region" description="Helical" evidence="2">
    <location>
        <begin position="6"/>
        <end position="25"/>
    </location>
</feature>
<feature type="non-terminal residue" evidence="3">
    <location>
        <position position="1"/>
    </location>
</feature>
<comment type="caution">
    <text evidence="3">The sequence shown here is derived from an EMBL/GenBank/DDBJ whole genome shotgun (WGS) entry which is preliminary data.</text>
</comment>
<dbReference type="AlphaFoldDB" id="A0AAV2RZU7"/>
<feature type="compositionally biased region" description="Low complexity" evidence="1">
    <location>
        <begin position="65"/>
        <end position="79"/>
    </location>
</feature>
<evidence type="ECO:0000256" key="2">
    <source>
        <dbReference type="SAM" id="Phobius"/>
    </source>
</evidence>
<organism evidence="3 4">
    <name type="scientific">Meganyctiphanes norvegica</name>
    <name type="common">Northern krill</name>
    <name type="synonym">Thysanopoda norvegica</name>
    <dbReference type="NCBI Taxonomy" id="48144"/>
    <lineage>
        <taxon>Eukaryota</taxon>
        <taxon>Metazoa</taxon>
        <taxon>Ecdysozoa</taxon>
        <taxon>Arthropoda</taxon>
        <taxon>Crustacea</taxon>
        <taxon>Multicrustacea</taxon>
        <taxon>Malacostraca</taxon>
        <taxon>Eumalacostraca</taxon>
        <taxon>Eucarida</taxon>
        <taxon>Euphausiacea</taxon>
        <taxon>Euphausiidae</taxon>
        <taxon>Meganyctiphanes</taxon>
    </lineage>
</organism>